<evidence type="ECO:0000256" key="4">
    <source>
        <dbReference type="ARBA" id="ARBA00022989"/>
    </source>
</evidence>
<name>A0A099W4M5_9LIST</name>
<reference evidence="8 9" key="1">
    <citation type="submission" date="2014-05" db="EMBL/GenBank/DDBJ databases">
        <title>Novel Listeriaceae from food processing environments.</title>
        <authorList>
            <person name="den Bakker H.C."/>
        </authorList>
    </citation>
    <scope>NUCLEOTIDE SEQUENCE [LARGE SCALE GENOMIC DNA]</scope>
    <source>
        <strain evidence="8 9">FSL A5-0281</strain>
    </source>
</reference>
<dbReference type="GO" id="GO:0008076">
    <property type="term" value="C:voltage-gated potassium channel complex"/>
    <property type="evidence" value="ECO:0007669"/>
    <property type="project" value="InterPro"/>
</dbReference>
<dbReference type="STRING" id="1552123.EP57_09240"/>
<evidence type="ECO:0000256" key="7">
    <source>
        <dbReference type="ARBA" id="ARBA00023303"/>
    </source>
</evidence>
<keyword evidence="5" id="KW-0406">Ion transport</keyword>
<proteinExistence type="predicted"/>
<dbReference type="OrthoDB" id="9785285at2"/>
<keyword evidence="2" id="KW-0813">Transport</keyword>
<dbReference type="InterPro" id="IPR028325">
    <property type="entry name" value="VG_K_chnl"/>
</dbReference>
<keyword evidence="9" id="KW-1185">Reference proteome</keyword>
<dbReference type="eggNOG" id="COG1226">
    <property type="taxonomic scope" value="Bacteria"/>
</dbReference>
<dbReference type="GO" id="GO:0001508">
    <property type="term" value="P:action potential"/>
    <property type="evidence" value="ECO:0007669"/>
    <property type="project" value="TreeGrafter"/>
</dbReference>
<accession>A0A099W4M5</accession>
<dbReference type="Proteomes" id="UP000029844">
    <property type="component" value="Unassembled WGS sequence"/>
</dbReference>
<protein>
    <submittedName>
        <fullName evidence="8">Ion transporter</fullName>
    </submittedName>
</protein>
<dbReference type="InterPro" id="IPR027359">
    <property type="entry name" value="Volt_channel_dom_sf"/>
</dbReference>
<evidence type="ECO:0000313" key="9">
    <source>
        <dbReference type="Proteomes" id="UP000029844"/>
    </source>
</evidence>
<evidence type="ECO:0000256" key="6">
    <source>
        <dbReference type="ARBA" id="ARBA00023136"/>
    </source>
</evidence>
<dbReference type="SUPFAM" id="SSF81324">
    <property type="entry name" value="Voltage-gated potassium channels"/>
    <property type="match status" value="1"/>
</dbReference>
<dbReference type="InterPro" id="IPR013099">
    <property type="entry name" value="K_chnl_dom"/>
</dbReference>
<evidence type="ECO:0000256" key="2">
    <source>
        <dbReference type="ARBA" id="ARBA00022448"/>
    </source>
</evidence>
<dbReference type="GeneID" id="58717556"/>
<evidence type="ECO:0000256" key="3">
    <source>
        <dbReference type="ARBA" id="ARBA00022692"/>
    </source>
</evidence>
<dbReference type="EMBL" id="JNFA01000023">
    <property type="protein sequence ID" value="KGL40729.1"/>
    <property type="molecule type" value="Genomic_DNA"/>
</dbReference>
<dbReference type="Gene3D" id="1.10.287.70">
    <property type="match status" value="1"/>
</dbReference>
<dbReference type="Gene3D" id="1.20.120.350">
    <property type="entry name" value="Voltage-gated potassium channels. Chain C"/>
    <property type="match status" value="1"/>
</dbReference>
<dbReference type="GO" id="GO:0005249">
    <property type="term" value="F:voltage-gated potassium channel activity"/>
    <property type="evidence" value="ECO:0007669"/>
    <property type="project" value="InterPro"/>
</dbReference>
<dbReference type="AlphaFoldDB" id="A0A099W4M5"/>
<dbReference type="PANTHER" id="PTHR11537">
    <property type="entry name" value="VOLTAGE-GATED POTASSIUM CHANNEL"/>
    <property type="match status" value="1"/>
</dbReference>
<gene>
    <name evidence="8" type="ORF">EP57_09240</name>
</gene>
<comment type="subcellular location">
    <subcellularLocation>
        <location evidence="1">Membrane</location>
        <topology evidence="1">Multi-pass membrane protein</topology>
    </subcellularLocation>
</comment>
<evidence type="ECO:0000256" key="5">
    <source>
        <dbReference type="ARBA" id="ARBA00023065"/>
    </source>
</evidence>
<organism evidence="8 9">
    <name type="scientific">Listeria booriae</name>
    <dbReference type="NCBI Taxonomy" id="1552123"/>
    <lineage>
        <taxon>Bacteria</taxon>
        <taxon>Bacillati</taxon>
        <taxon>Bacillota</taxon>
        <taxon>Bacilli</taxon>
        <taxon>Bacillales</taxon>
        <taxon>Listeriaceae</taxon>
        <taxon>Listeria</taxon>
    </lineage>
</organism>
<sequence>MKAPRRTIIYELFMFLLILISVLTIPIQTPAVNILNGLIWAVFVVDYFARLIRAKDKKEYIKTHLFELIAILPLYNLFRLARIVGLFRILRLTAMGKRYIVPLYSFLRTNGFNRMVDALVITLIVIPIPLIFIEPSIKNYPDALWFAIVTTTTVGYGDIVPVTPIGRTLAIFLMLFGIGFIGALISTIRTYMTSKRKQLNSSEKISKVTKSIEQVGPLTESEITIIETFLHSKKELK</sequence>
<comment type="caution">
    <text evidence="8">The sequence shown here is derived from an EMBL/GenBank/DDBJ whole genome shotgun (WGS) entry which is preliminary data.</text>
</comment>
<dbReference type="Pfam" id="PF07885">
    <property type="entry name" value="Ion_trans_2"/>
    <property type="match status" value="1"/>
</dbReference>
<keyword evidence="3" id="KW-0812">Transmembrane</keyword>
<keyword evidence="7" id="KW-0407">Ion channel</keyword>
<dbReference type="PANTHER" id="PTHR11537:SF254">
    <property type="entry name" value="POTASSIUM VOLTAGE-GATED CHANNEL PROTEIN SHAB"/>
    <property type="match status" value="1"/>
</dbReference>
<dbReference type="RefSeq" id="WP_114982968.1">
    <property type="nucleotide sequence ID" value="NZ_CBCSHQ010000004.1"/>
</dbReference>
<keyword evidence="6" id="KW-0472">Membrane</keyword>
<keyword evidence="4" id="KW-1133">Transmembrane helix</keyword>
<evidence type="ECO:0000256" key="1">
    <source>
        <dbReference type="ARBA" id="ARBA00004141"/>
    </source>
</evidence>
<evidence type="ECO:0000313" key="8">
    <source>
        <dbReference type="EMBL" id="KGL40729.1"/>
    </source>
</evidence>